<name>A0ABW5NP18_9SPHI</name>
<dbReference type="RefSeq" id="WP_380870305.1">
    <property type="nucleotide sequence ID" value="NZ_JBHUMA010000009.1"/>
</dbReference>
<evidence type="ECO:0000313" key="2">
    <source>
        <dbReference type="Proteomes" id="UP001597393"/>
    </source>
</evidence>
<sequence>MKKQHTRIFDLKEVGFNDLDGNFTAVNFDQKDFGNALFKNAQSIEMDAFAKAIHGDGKAELNEIVEAELTPLVQGMYQHRVAQAIIETIKKIK</sequence>
<comment type="caution">
    <text evidence="1">The sequence shown here is derived from an EMBL/GenBank/DDBJ whole genome shotgun (WGS) entry which is preliminary data.</text>
</comment>
<protein>
    <recommendedName>
        <fullName evidence="3">Phage protein</fullName>
    </recommendedName>
</protein>
<reference evidence="2" key="1">
    <citation type="journal article" date="2019" name="Int. J. Syst. Evol. Microbiol.">
        <title>The Global Catalogue of Microorganisms (GCM) 10K type strain sequencing project: providing services to taxonomists for standard genome sequencing and annotation.</title>
        <authorList>
            <consortium name="The Broad Institute Genomics Platform"/>
            <consortium name="The Broad Institute Genome Sequencing Center for Infectious Disease"/>
            <person name="Wu L."/>
            <person name="Ma J."/>
        </authorList>
    </citation>
    <scope>NUCLEOTIDE SEQUENCE [LARGE SCALE GENOMIC DNA]</scope>
    <source>
        <strain evidence="2">KCTC 42248</strain>
    </source>
</reference>
<dbReference type="EMBL" id="JBHUMA010000009">
    <property type="protein sequence ID" value="MFD2600165.1"/>
    <property type="molecule type" value="Genomic_DNA"/>
</dbReference>
<organism evidence="1 2">
    <name type="scientific">Sphingobacterium corticis</name>
    <dbReference type="NCBI Taxonomy" id="1812823"/>
    <lineage>
        <taxon>Bacteria</taxon>
        <taxon>Pseudomonadati</taxon>
        <taxon>Bacteroidota</taxon>
        <taxon>Sphingobacteriia</taxon>
        <taxon>Sphingobacteriales</taxon>
        <taxon>Sphingobacteriaceae</taxon>
        <taxon>Sphingobacterium</taxon>
    </lineage>
</organism>
<accession>A0ABW5NP18</accession>
<evidence type="ECO:0008006" key="3">
    <source>
        <dbReference type="Google" id="ProtNLM"/>
    </source>
</evidence>
<dbReference type="Proteomes" id="UP001597393">
    <property type="component" value="Unassembled WGS sequence"/>
</dbReference>
<proteinExistence type="predicted"/>
<gene>
    <name evidence="1" type="ORF">ACFSQ3_14500</name>
</gene>
<keyword evidence="2" id="KW-1185">Reference proteome</keyword>
<evidence type="ECO:0000313" key="1">
    <source>
        <dbReference type="EMBL" id="MFD2600165.1"/>
    </source>
</evidence>